<evidence type="ECO:0000259" key="2">
    <source>
        <dbReference type="Pfam" id="PF07685"/>
    </source>
</evidence>
<comment type="caution">
    <text evidence="3">The sequence shown here is derived from an EMBL/GenBank/DDBJ whole genome shotgun (WGS) entry which is preliminary data.</text>
</comment>
<evidence type="ECO:0000313" key="3">
    <source>
        <dbReference type="EMBL" id="KKR91299.1"/>
    </source>
</evidence>
<feature type="non-terminal residue" evidence="3">
    <location>
        <position position="115"/>
    </location>
</feature>
<dbReference type="SUPFAM" id="SSF52317">
    <property type="entry name" value="Class I glutamine amidotransferase-like"/>
    <property type="match status" value="1"/>
</dbReference>
<name>A0A0G0URB9_9BACT</name>
<proteinExistence type="predicted"/>
<reference evidence="3 4" key="1">
    <citation type="journal article" date="2015" name="Nature">
        <title>rRNA introns, odd ribosomes, and small enigmatic genomes across a large radiation of phyla.</title>
        <authorList>
            <person name="Brown C.T."/>
            <person name="Hug L.A."/>
            <person name="Thomas B.C."/>
            <person name="Sharon I."/>
            <person name="Castelle C.J."/>
            <person name="Singh A."/>
            <person name="Wilkins M.J."/>
            <person name="Williams K.H."/>
            <person name="Banfield J.F."/>
        </authorList>
    </citation>
    <scope>NUCLEOTIDE SEQUENCE [LARGE SCALE GENOMIC DNA]</scope>
</reference>
<dbReference type="GO" id="GO:0016740">
    <property type="term" value="F:transferase activity"/>
    <property type="evidence" value="ECO:0007669"/>
    <property type="project" value="UniProtKB-KW"/>
</dbReference>
<keyword evidence="1 3" id="KW-0315">Glutamine amidotransferase</keyword>
<organism evidence="3 4">
    <name type="scientific">Candidatus Roizmanbacteria bacterium GW2011_GWA1_41_13</name>
    <dbReference type="NCBI Taxonomy" id="1618474"/>
    <lineage>
        <taxon>Bacteria</taxon>
        <taxon>Candidatus Roizmaniibacteriota</taxon>
    </lineage>
</organism>
<dbReference type="InterPro" id="IPR029062">
    <property type="entry name" value="Class_I_gatase-like"/>
</dbReference>
<dbReference type="AlphaFoldDB" id="A0A0G0URB9"/>
<accession>A0A0G0URB9</accession>
<dbReference type="Pfam" id="PF07685">
    <property type="entry name" value="GATase_3"/>
    <property type="match status" value="1"/>
</dbReference>
<gene>
    <name evidence="3" type="ORF">UU41_C0041G0001</name>
</gene>
<evidence type="ECO:0000256" key="1">
    <source>
        <dbReference type="ARBA" id="ARBA00022962"/>
    </source>
</evidence>
<protein>
    <submittedName>
        <fullName evidence="3">CobB/CobQ domain protein glutamine amidotransferase</fullName>
    </submittedName>
</protein>
<keyword evidence="3" id="KW-0808">Transferase</keyword>
<dbReference type="PATRIC" id="fig|1618474.3.peg.1011"/>
<sequence>MKHQLHICWLYPDLMSTYGDRGNIIVLQKRCEWRGIGVHIDCHGIDSPVSQITRADVLFMGGAQDRQQDMVSKDIAGKKTEEIRHKIEKGTPGLFICGAYQFLGKYYKAADGTKI</sequence>
<feature type="domain" description="CobB/CobQ-like glutamine amidotransferase" evidence="2">
    <location>
        <begin position="7"/>
        <end position="113"/>
    </location>
</feature>
<dbReference type="EMBL" id="LCAN01000041">
    <property type="protein sequence ID" value="KKR91299.1"/>
    <property type="molecule type" value="Genomic_DNA"/>
</dbReference>
<dbReference type="Proteomes" id="UP000034961">
    <property type="component" value="Unassembled WGS sequence"/>
</dbReference>
<evidence type="ECO:0000313" key="4">
    <source>
        <dbReference type="Proteomes" id="UP000034961"/>
    </source>
</evidence>
<dbReference type="InterPro" id="IPR011698">
    <property type="entry name" value="GATase_3"/>
</dbReference>